<accession>A0ACC6M7Z0</accession>
<dbReference type="Proteomes" id="UP001277972">
    <property type="component" value="Unassembled WGS sequence"/>
</dbReference>
<evidence type="ECO:0000313" key="2">
    <source>
        <dbReference type="Proteomes" id="UP001277972"/>
    </source>
</evidence>
<keyword evidence="2" id="KW-1185">Reference proteome</keyword>
<name>A0ACC6M7Z0_9BACI</name>
<gene>
    <name evidence="1" type="ORF">SH601_13925</name>
</gene>
<comment type="caution">
    <text evidence="1">The sequence shown here is derived from an EMBL/GenBank/DDBJ whole genome shotgun (WGS) entry which is preliminary data.</text>
</comment>
<evidence type="ECO:0000313" key="1">
    <source>
        <dbReference type="EMBL" id="MDX8047085.1"/>
    </source>
</evidence>
<organism evidence="1 2">
    <name type="scientific">Gracilibacillus pellucidus</name>
    <dbReference type="NCBI Taxonomy" id="3095368"/>
    <lineage>
        <taxon>Bacteria</taxon>
        <taxon>Bacillati</taxon>
        <taxon>Bacillota</taxon>
        <taxon>Bacilli</taxon>
        <taxon>Bacillales</taxon>
        <taxon>Bacillaceae</taxon>
        <taxon>Gracilibacillus</taxon>
    </lineage>
</organism>
<protein>
    <submittedName>
        <fullName evidence="1">TetR/AcrR family transcriptional regulator</fullName>
    </submittedName>
</protein>
<proteinExistence type="predicted"/>
<sequence>MDEKKKQLIEVSLKLFSEKGFHSTSIQEIADKSHVSKGAFYLHFDSKDSLLIEAYQYYADTVLENLNNIEQSTNSASEQLAKQLAAFLRLFKEHKEYLVMQLRDNIHQSDKFEELIISLHKQSFEWMSHRLIDIYGEKLRPYIVDVVIQIEGLLGGYLKWIAIHDISVESNKIATYIVEKLDVLVTSILTEASPPLFQHDDLTRFNENHAQTLFQQIKQQAKNLERGEREQVAEALHVLEEEWQKKEPKKIIIQSMMEHLEAYPTIEQTVQALKRKL</sequence>
<dbReference type="EMBL" id="JAWZSR010000009">
    <property type="protein sequence ID" value="MDX8047085.1"/>
    <property type="molecule type" value="Genomic_DNA"/>
</dbReference>
<reference evidence="1" key="1">
    <citation type="submission" date="2023-11" db="EMBL/GenBank/DDBJ databases">
        <title>Gracilibacillus pellucida a moderately halophilic bacterium isolated from saline soil in Xinjiang province.</title>
        <authorList>
            <person name="Zhang Z."/>
            <person name="Tan F."/>
            <person name="Wang Y."/>
            <person name="Xia M."/>
        </authorList>
    </citation>
    <scope>NUCLEOTIDE SEQUENCE</scope>
    <source>
        <strain evidence="1">S3-1-1</strain>
    </source>
</reference>